<evidence type="ECO:0000256" key="2">
    <source>
        <dbReference type="SAM" id="Phobius"/>
    </source>
</evidence>
<gene>
    <name evidence="3" type="ORF">H2200_002052</name>
</gene>
<dbReference type="Proteomes" id="UP001172673">
    <property type="component" value="Unassembled WGS sequence"/>
</dbReference>
<keyword evidence="2" id="KW-0812">Transmembrane</keyword>
<evidence type="ECO:0000313" key="3">
    <source>
        <dbReference type="EMBL" id="KAJ9613916.1"/>
    </source>
</evidence>
<evidence type="ECO:0000256" key="1">
    <source>
        <dbReference type="SAM" id="MobiDB-lite"/>
    </source>
</evidence>
<dbReference type="AlphaFoldDB" id="A0AA38XJ13"/>
<keyword evidence="2" id="KW-0472">Membrane</keyword>
<reference evidence="3" key="1">
    <citation type="submission" date="2022-10" db="EMBL/GenBank/DDBJ databases">
        <title>Culturing micro-colonial fungi from biological soil crusts in the Mojave desert and describing Neophaeococcomyces mojavensis, and introducing the new genera and species Taxawa tesnikishii.</title>
        <authorList>
            <person name="Kurbessoian T."/>
            <person name="Stajich J.E."/>
        </authorList>
    </citation>
    <scope>NUCLEOTIDE SEQUENCE</scope>
    <source>
        <strain evidence="3">TK_41</strain>
    </source>
</reference>
<feature type="region of interest" description="Disordered" evidence="1">
    <location>
        <begin position="409"/>
        <end position="475"/>
    </location>
</feature>
<comment type="caution">
    <text evidence="3">The sequence shown here is derived from an EMBL/GenBank/DDBJ whole genome shotgun (WGS) entry which is preliminary data.</text>
</comment>
<keyword evidence="4" id="KW-1185">Reference proteome</keyword>
<proteinExistence type="predicted"/>
<name>A0AA38XJ13_9EURO</name>
<keyword evidence="2" id="KW-1133">Transmembrane helix</keyword>
<accession>A0AA38XJ13</accession>
<feature type="transmembrane region" description="Helical" evidence="2">
    <location>
        <begin position="282"/>
        <end position="301"/>
    </location>
</feature>
<feature type="transmembrane region" description="Helical" evidence="2">
    <location>
        <begin position="160"/>
        <end position="180"/>
    </location>
</feature>
<sequence length="475" mass="53697">MQNDTHATNLSISDSLLYNVTIVASRIISSTLENTTSTQASLEPWDRVRLFRPFQLDALGIVTLLGATQVDTTVGALSHRWLIEWLPLMGAYVFATNQFTLPINHGITMYNVTEGVIVTQFAGWFARWLLIQNISPAGTNIVFTPQSQQPTGRLRGGNPLYNFGLVLCLYSLPVVFTLWVRDYWGLVNTVALLLSVLVRVFLLHANRSGLDAQVRLCNSRLSEGYRELEYMSTDDQVPARLRLLRTCRCLLVFQDGRRAYLQVPALHWRACMTQTPPINQPAMYALMRAIGWLAFGMHVLSIGSSCFIIQVWTVVILLGATIATNCGFGRSRFRRKETIGTALQATFDQLTLASTDQVDLYAAMQLDAQEERKMAEWGLFPPSVDIKWYSAYRKQKAFYTLPRRKQEQALATQSQNYEQHRRNMKERKRTANADGEIEIPLMAGREDETTIDGMERGESSRLPSATSGSFRALYQ</sequence>
<protein>
    <submittedName>
        <fullName evidence="3">Uncharacterized protein</fullName>
    </submittedName>
</protein>
<feature type="compositionally biased region" description="Basic and acidic residues" evidence="1">
    <location>
        <begin position="444"/>
        <end position="459"/>
    </location>
</feature>
<feature type="transmembrane region" description="Helical" evidence="2">
    <location>
        <begin position="307"/>
        <end position="328"/>
    </location>
</feature>
<feature type="transmembrane region" description="Helical" evidence="2">
    <location>
        <begin position="186"/>
        <end position="205"/>
    </location>
</feature>
<organism evidence="3 4">
    <name type="scientific">Cladophialophora chaetospira</name>
    <dbReference type="NCBI Taxonomy" id="386627"/>
    <lineage>
        <taxon>Eukaryota</taxon>
        <taxon>Fungi</taxon>
        <taxon>Dikarya</taxon>
        <taxon>Ascomycota</taxon>
        <taxon>Pezizomycotina</taxon>
        <taxon>Eurotiomycetes</taxon>
        <taxon>Chaetothyriomycetidae</taxon>
        <taxon>Chaetothyriales</taxon>
        <taxon>Herpotrichiellaceae</taxon>
        <taxon>Cladophialophora</taxon>
    </lineage>
</organism>
<evidence type="ECO:0000313" key="4">
    <source>
        <dbReference type="Proteomes" id="UP001172673"/>
    </source>
</evidence>
<dbReference type="EMBL" id="JAPDRK010000003">
    <property type="protein sequence ID" value="KAJ9613916.1"/>
    <property type="molecule type" value="Genomic_DNA"/>
</dbReference>